<dbReference type="AlphaFoldDB" id="A0A178L7S7"/>
<comment type="caution">
    <text evidence="1">The sequence shown here is derived from an EMBL/GenBank/DDBJ whole genome shotgun (WGS) entry which is preliminary data.</text>
</comment>
<evidence type="ECO:0000313" key="2">
    <source>
        <dbReference type="Proteomes" id="UP000078356"/>
    </source>
</evidence>
<protein>
    <submittedName>
        <fullName evidence="1">Uncharacterized protein</fullName>
    </submittedName>
</protein>
<proteinExistence type="predicted"/>
<organism evidence="1 2">
    <name type="scientific">Pseudomonas oryzihabitans</name>
    <dbReference type="NCBI Taxonomy" id="47885"/>
    <lineage>
        <taxon>Bacteria</taxon>
        <taxon>Pseudomonadati</taxon>
        <taxon>Pseudomonadota</taxon>
        <taxon>Gammaproteobacteria</taxon>
        <taxon>Pseudomonadales</taxon>
        <taxon>Pseudomonadaceae</taxon>
        <taxon>Pseudomonas</taxon>
    </lineage>
</organism>
<evidence type="ECO:0000313" key="1">
    <source>
        <dbReference type="EMBL" id="OAN24882.1"/>
    </source>
</evidence>
<gene>
    <name evidence="1" type="ORF">A4V15_07450</name>
</gene>
<name>A0A178L7S7_9PSED</name>
<accession>A0A178L7S7</accession>
<reference evidence="1 2" key="1">
    <citation type="submission" date="2016-04" db="EMBL/GenBank/DDBJ databases">
        <title>Draft Genome Sequences of Staphylococcus capitis Strain H36, S. capitis Strain H65, S. cohnii Strain H62, S. hominis Strain H69, Mycobacterium iranicum Strain H39, Plantibacter sp. Strain H53, Pseudomonas oryzihabitans Strain H72, and Microbacterium sp. Strain H83, isolated from residential settings.</title>
        <authorList>
            <person name="Lymperopoulou D."/>
            <person name="Adams R.I."/>
            <person name="Lindow S."/>
            <person name="Coil D.A."/>
            <person name="Jospin G."/>
            <person name="Eisen J.A."/>
        </authorList>
    </citation>
    <scope>NUCLEOTIDE SEQUENCE [LARGE SCALE GENOMIC DNA]</scope>
    <source>
        <strain evidence="1 2">H72</strain>
    </source>
</reference>
<dbReference type="Proteomes" id="UP000078356">
    <property type="component" value="Unassembled WGS sequence"/>
</dbReference>
<dbReference type="EMBL" id="LWCR01000056">
    <property type="protein sequence ID" value="OAN24882.1"/>
    <property type="molecule type" value="Genomic_DNA"/>
</dbReference>
<sequence>MCQLQQTVDRLLMLQLGDMHEDSEGARPVQIRWRRNGRQLPGGMIDAGNWNGDISGIERFEQLGVVTQKPADHRTPSDELRQGCRLCVSIWQEQYVDVAACQTPFVLGLRLTMHQQKVVCPTQRVIGKRSHLLSPLLGRFVGIEIGGQSGTARGITQLEQICPTVDARQRSHDPLVESGNGPLHGVSALMAETA</sequence>